<keyword evidence="2" id="KW-0413">Isomerase</keyword>
<dbReference type="Proteomes" id="UP001597351">
    <property type="component" value="Unassembled WGS sequence"/>
</dbReference>
<dbReference type="EMBL" id="JBHUGD010000003">
    <property type="protein sequence ID" value="MFD1946563.1"/>
    <property type="molecule type" value="Genomic_DNA"/>
</dbReference>
<sequence>MPLSLTADVLATARTVTGLALSPEVREHWTDESACAGMTVGGLAHHTVRQVELLVRLFPDARTDQTPISLLEHYRRAAWANTDLDDEVNTSIRDTDNARASSGPAELSGHATEQLVGLAAALASVEDDDAVLLDWQSWSLSVEDFAVTRLMEMLVHGDDLAASVGLETPEFPEEAARRVLSLLTEVAVDRHGQTGLLRALSRPQRAPESVSAF</sequence>
<dbReference type="InterPro" id="IPR034660">
    <property type="entry name" value="DinB/YfiT-like"/>
</dbReference>
<evidence type="ECO:0000313" key="3">
    <source>
        <dbReference type="Proteomes" id="UP001597351"/>
    </source>
</evidence>
<dbReference type="GO" id="GO:0016853">
    <property type="term" value="F:isomerase activity"/>
    <property type="evidence" value="ECO:0007669"/>
    <property type="project" value="UniProtKB-KW"/>
</dbReference>
<keyword evidence="3" id="KW-1185">Reference proteome</keyword>
<gene>
    <name evidence="2" type="ORF">ACFSDE_07155</name>
</gene>
<evidence type="ECO:0000259" key="1">
    <source>
        <dbReference type="Pfam" id="PF11716"/>
    </source>
</evidence>
<dbReference type="Pfam" id="PF11716">
    <property type="entry name" value="MDMPI_N"/>
    <property type="match status" value="1"/>
</dbReference>
<dbReference type="SUPFAM" id="SSF109854">
    <property type="entry name" value="DinB/YfiT-like putative metalloenzymes"/>
    <property type="match status" value="1"/>
</dbReference>
<protein>
    <submittedName>
        <fullName evidence="2">Maleylpyruvate isomerase N-terminal domain-containing protein</fullName>
    </submittedName>
</protein>
<name>A0ABW4TJR3_9ACTN</name>
<comment type="caution">
    <text evidence="2">The sequence shown here is derived from an EMBL/GenBank/DDBJ whole genome shotgun (WGS) entry which is preliminary data.</text>
</comment>
<accession>A0ABW4TJR3</accession>
<proteinExistence type="predicted"/>
<dbReference type="Gene3D" id="1.20.120.450">
    <property type="entry name" value="dinb family like domain"/>
    <property type="match status" value="1"/>
</dbReference>
<evidence type="ECO:0000313" key="2">
    <source>
        <dbReference type="EMBL" id="MFD1946563.1"/>
    </source>
</evidence>
<organism evidence="2 3">
    <name type="scientific">Nocardioides aestuarii</name>
    <dbReference type="NCBI Taxonomy" id="252231"/>
    <lineage>
        <taxon>Bacteria</taxon>
        <taxon>Bacillati</taxon>
        <taxon>Actinomycetota</taxon>
        <taxon>Actinomycetes</taxon>
        <taxon>Propionibacteriales</taxon>
        <taxon>Nocardioidaceae</taxon>
        <taxon>Nocardioides</taxon>
    </lineage>
</organism>
<dbReference type="InterPro" id="IPR024344">
    <property type="entry name" value="MDMPI_metal-binding"/>
</dbReference>
<feature type="domain" description="Mycothiol-dependent maleylpyruvate isomerase metal-binding" evidence="1">
    <location>
        <begin position="26"/>
        <end position="161"/>
    </location>
</feature>
<reference evidence="3" key="1">
    <citation type="journal article" date="2019" name="Int. J. Syst. Evol. Microbiol.">
        <title>The Global Catalogue of Microorganisms (GCM) 10K type strain sequencing project: providing services to taxonomists for standard genome sequencing and annotation.</title>
        <authorList>
            <consortium name="The Broad Institute Genomics Platform"/>
            <consortium name="The Broad Institute Genome Sequencing Center for Infectious Disease"/>
            <person name="Wu L."/>
            <person name="Ma J."/>
        </authorList>
    </citation>
    <scope>NUCLEOTIDE SEQUENCE [LARGE SCALE GENOMIC DNA]</scope>
    <source>
        <strain evidence="3">CGMCC 1.12477</strain>
    </source>
</reference>
<dbReference type="RefSeq" id="WP_343916831.1">
    <property type="nucleotide sequence ID" value="NZ_BAAAJT010000002.1"/>
</dbReference>